<dbReference type="CDD" id="cd01751">
    <property type="entry name" value="PLAT_LH2"/>
    <property type="match status" value="1"/>
</dbReference>
<dbReference type="PROSITE" id="PS50095">
    <property type="entry name" value="PLAT"/>
    <property type="match status" value="1"/>
</dbReference>
<evidence type="ECO:0000256" key="7">
    <source>
        <dbReference type="ARBA" id="ARBA00022832"/>
    </source>
</evidence>
<protein>
    <recommendedName>
        <fullName evidence="15">Lipoxygenase</fullName>
        <ecNumber evidence="15">1.13.11.-</ecNumber>
    </recommendedName>
</protein>
<dbReference type="PRINTS" id="PR00087">
    <property type="entry name" value="LIPOXYGENASE"/>
</dbReference>
<comment type="function">
    <text evidence="15">Plant lipoxygenase may be involved in a number of diverse aspects of plant physiology including growth and development, pest resistance, and senescence or responses to wounding.</text>
</comment>
<comment type="caution">
    <text evidence="13">Lacks conserved residue(s) required for the propagation of feature annotation.</text>
</comment>
<feature type="non-terminal residue" evidence="18">
    <location>
        <position position="1"/>
    </location>
</feature>
<gene>
    <name evidence="18" type="ORF">M569_08029</name>
</gene>
<evidence type="ECO:0000256" key="4">
    <source>
        <dbReference type="ARBA" id="ARBA00022516"/>
    </source>
</evidence>
<sequence>VVEAMAGTLCGRIAADPGAKIKGRVVVMKKGLVDVTDGPGGLLYSRYYKFLRRGVSLRFISSTHGDPENDSKGKVSREAYLEDWILKFPSLAPQSETTLDISVEWDEESMGVPGAFIVKNLHHEQFFLKTVTLDDVPGVGHLHFVCNSWIYPAHRYQYDRIFFSNKTYLPDDTPPPLKWYREEELSILRGKGAGEVPMMWDRVYDYACYNDLGDPDRGRDYVRPVLGGTTDFPYPRRQMTGRRPSKADPRTESRLFFANIDVYVPRDERFSSIKFSDFIADTVKSLGQLVPPEVKAAFHKTPNEFGTFSHIDDLYDGGIPIPDVSVGISRYIPCEFFRELFRSDADYLLHYPVPDVIKEDRRAWRSDEEFCREMLAGVNPAVIQRLTDFPPKSKLPPLLFGGQSSTIKNHNIEPFMNGLTVEQAVKDGKLYVLDHHDTFVPYMTRINRTETKTHASRTLLLLQDDGTLKPIAIELSLPHTTGNQYGSFSSIYTPEDQTRWHLAKAYVAVNDSGHHQLVSHWLHTHAVMEPFIIATNRRLSAMHPVHKLLKPHLRDTMHINALARQILINAGGLLESTVFPGKYAMELTSMVYKSWNFNEQALPVDLRKR</sequence>
<keyword evidence="5 14" id="KW-0479">Metal-binding</keyword>
<comment type="caution">
    <text evidence="18">The sequence shown here is derived from an EMBL/GenBank/DDBJ whole genome shotgun (WGS) entry which is preliminary data.</text>
</comment>
<keyword evidence="10 14" id="KW-0408">Iron</keyword>
<feature type="domain" description="Lipoxygenase" evidence="17">
    <location>
        <begin position="167"/>
        <end position="609"/>
    </location>
</feature>
<dbReference type="InterPro" id="IPR013819">
    <property type="entry name" value="LipOase_C"/>
</dbReference>
<evidence type="ECO:0000256" key="13">
    <source>
        <dbReference type="PROSITE-ProRule" id="PRU00152"/>
    </source>
</evidence>
<dbReference type="SUPFAM" id="SSF48484">
    <property type="entry name" value="Lipoxigenase"/>
    <property type="match status" value="1"/>
</dbReference>
<comment type="similarity">
    <text evidence="2 14">Belongs to the lipoxygenase family.</text>
</comment>
<dbReference type="Gene3D" id="4.10.375.10">
    <property type="entry name" value="Lipoxygenase-1, Domain 2"/>
    <property type="match status" value="1"/>
</dbReference>
<dbReference type="InterPro" id="IPR036392">
    <property type="entry name" value="PLAT/LH2_dom_sf"/>
</dbReference>
<dbReference type="SUPFAM" id="SSF49723">
    <property type="entry name" value="Lipase/lipooxygenase domain (PLAT/LH2 domain)"/>
    <property type="match status" value="1"/>
</dbReference>
<evidence type="ECO:0000259" key="16">
    <source>
        <dbReference type="PROSITE" id="PS50095"/>
    </source>
</evidence>
<evidence type="ECO:0000256" key="3">
    <source>
        <dbReference type="ARBA" id="ARBA00011245"/>
    </source>
</evidence>
<keyword evidence="9 14" id="KW-0560">Oxidoreductase</keyword>
<proteinExistence type="inferred from homology"/>
<dbReference type="InterPro" id="IPR001024">
    <property type="entry name" value="PLAT/LH2_dom"/>
</dbReference>
<feature type="domain" description="PLAT" evidence="16">
    <location>
        <begin position="29"/>
        <end position="164"/>
    </location>
</feature>
<dbReference type="InterPro" id="IPR000907">
    <property type="entry name" value="LipOase"/>
</dbReference>
<keyword evidence="19" id="KW-1185">Reference proteome</keyword>
<dbReference type="InterPro" id="IPR027433">
    <property type="entry name" value="Lipoxygenase_dom_3"/>
</dbReference>
<dbReference type="Pfam" id="PF01477">
    <property type="entry name" value="PLAT"/>
    <property type="match status" value="1"/>
</dbReference>
<evidence type="ECO:0000256" key="12">
    <source>
        <dbReference type="ARBA" id="ARBA00023160"/>
    </source>
</evidence>
<dbReference type="PROSITE" id="PS00711">
    <property type="entry name" value="LIPOXYGENASE_1"/>
    <property type="match status" value="1"/>
</dbReference>
<comment type="cofactor">
    <cofactor evidence="1 14">
        <name>Fe cation</name>
        <dbReference type="ChEBI" id="CHEBI:24875"/>
    </cofactor>
</comment>
<keyword evidence="8 14" id="KW-0223">Dioxygenase</keyword>
<organism evidence="18 19">
    <name type="scientific">Genlisea aurea</name>
    <dbReference type="NCBI Taxonomy" id="192259"/>
    <lineage>
        <taxon>Eukaryota</taxon>
        <taxon>Viridiplantae</taxon>
        <taxon>Streptophyta</taxon>
        <taxon>Embryophyta</taxon>
        <taxon>Tracheophyta</taxon>
        <taxon>Spermatophyta</taxon>
        <taxon>Magnoliopsida</taxon>
        <taxon>eudicotyledons</taxon>
        <taxon>Gunneridae</taxon>
        <taxon>Pentapetalae</taxon>
        <taxon>asterids</taxon>
        <taxon>lamiids</taxon>
        <taxon>Lamiales</taxon>
        <taxon>Lentibulariaceae</taxon>
        <taxon>Genlisea</taxon>
    </lineage>
</organism>
<dbReference type="PROSITE" id="PS51393">
    <property type="entry name" value="LIPOXYGENASE_3"/>
    <property type="match status" value="1"/>
</dbReference>
<evidence type="ECO:0000256" key="5">
    <source>
        <dbReference type="ARBA" id="ARBA00022723"/>
    </source>
</evidence>
<dbReference type="InterPro" id="IPR020834">
    <property type="entry name" value="LipOase_CS"/>
</dbReference>
<dbReference type="InterPro" id="IPR042057">
    <property type="entry name" value="Lipoxy_PLAT/LH2"/>
</dbReference>
<keyword evidence="6 15" id="KW-0925">Oxylipin biosynthesis</keyword>
<evidence type="ECO:0000313" key="19">
    <source>
        <dbReference type="Proteomes" id="UP000015453"/>
    </source>
</evidence>
<comment type="pathway">
    <text evidence="15">Lipid metabolism; oxylipin biosynthesis.</text>
</comment>
<dbReference type="Gene3D" id="3.10.450.60">
    <property type="match status" value="1"/>
</dbReference>
<dbReference type="InterPro" id="IPR001246">
    <property type="entry name" value="LipOase_plant"/>
</dbReference>
<dbReference type="PROSITE" id="PS00081">
    <property type="entry name" value="LIPOXYGENASE_2"/>
    <property type="match status" value="1"/>
</dbReference>
<dbReference type="Gene3D" id="2.60.60.20">
    <property type="entry name" value="PLAT/LH2 domain"/>
    <property type="match status" value="1"/>
</dbReference>
<dbReference type="Gene3D" id="4.10.372.10">
    <property type="entry name" value="Lipoxygenase-1, Domain 3"/>
    <property type="match status" value="1"/>
</dbReference>
<evidence type="ECO:0000256" key="2">
    <source>
        <dbReference type="ARBA" id="ARBA00009419"/>
    </source>
</evidence>
<dbReference type="GO" id="GO:0046872">
    <property type="term" value="F:metal ion binding"/>
    <property type="evidence" value="ECO:0007669"/>
    <property type="project" value="UniProtKB-UniRule"/>
</dbReference>
<dbReference type="InterPro" id="IPR020833">
    <property type="entry name" value="LipOase_Fe_BS"/>
</dbReference>
<dbReference type="EC" id="1.13.11.-" evidence="15"/>
<evidence type="ECO:0000259" key="17">
    <source>
        <dbReference type="PROSITE" id="PS51393"/>
    </source>
</evidence>
<dbReference type="GO" id="GO:0006633">
    <property type="term" value="P:fatty acid biosynthetic process"/>
    <property type="evidence" value="ECO:0007669"/>
    <property type="project" value="UniProtKB-KW"/>
</dbReference>
<dbReference type="InterPro" id="IPR036226">
    <property type="entry name" value="LipOase_C_sf"/>
</dbReference>
<dbReference type="GO" id="GO:0034440">
    <property type="term" value="P:lipid oxidation"/>
    <property type="evidence" value="ECO:0007669"/>
    <property type="project" value="InterPro"/>
</dbReference>
<keyword evidence="7" id="KW-0276">Fatty acid metabolism</keyword>
<evidence type="ECO:0000256" key="8">
    <source>
        <dbReference type="ARBA" id="ARBA00022964"/>
    </source>
</evidence>
<dbReference type="OrthoDB" id="407298at2759"/>
<dbReference type="UniPathway" id="UPA00382"/>
<evidence type="ECO:0000256" key="1">
    <source>
        <dbReference type="ARBA" id="ARBA00001962"/>
    </source>
</evidence>
<dbReference type="Proteomes" id="UP000015453">
    <property type="component" value="Unassembled WGS sequence"/>
</dbReference>
<name>S8CJ37_9LAMI</name>
<reference evidence="18 19" key="1">
    <citation type="journal article" date="2013" name="BMC Genomics">
        <title>The miniature genome of a carnivorous plant Genlisea aurea contains a low number of genes and short non-coding sequences.</title>
        <authorList>
            <person name="Leushkin E.V."/>
            <person name="Sutormin R.A."/>
            <person name="Nabieva E.R."/>
            <person name="Penin A.A."/>
            <person name="Kondrashov A.S."/>
            <person name="Logacheva M.D."/>
        </authorList>
    </citation>
    <scope>NUCLEOTIDE SEQUENCE [LARGE SCALE GENOMIC DNA]</scope>
</reference>
<dbReference type="SMART" id="SM00308">
    <property type="entry name" value="LH2"/>
    <property type="match status" value="1"/>
</dbReference>
<keyword evidence="12 15" id="KW-0275">Fatty acid biosynthesis</keyword>
<comment type="subunit">
    <text evidence="3">Monomer.</text>
</comment>
<dbReference type="EMBL" id="AUSU01003502">
    <property type="protein sequence ID" value="EPS66745.1"/>
    <property type="molecule type" value="Genomic_DNA"/>
</dbReference>
<dbReference type="Gene3D" id="1.20.245.10">
    <property type="entry name" value="Lipoxygenase-1, Domain 5"/>
    <property type="match status" value="1"/>
</dbReference>
<accession>S8CJ37</accession>
<evidence type="ECO:0000256" key="10">
    <source>
        <dbReference type="ARBA" id="ARBA00023004"/>
    </source>
</evidence>
<evidence type="ECO:0000256" key="15">
    <source>
        <dbReference type="RuleBase" id="RU003975"/>
    </source>
</evidence>
<dbReference type="PRINTS" id="PR00468">
    <property type="entry name" value="PLTLPOXGNASE"/>
</dbReference>
<dbReference type="Pfam" id="PF00305">
    <property type="entry name" value="Lipoxygenase"/>
    <property type="match status" value="1"/>
</dbReference>
<dbReference type="AlphaFoldDB" id="S8CJ37"/>
<evidence type="ECO:0000313" key="18">
    <source>
        <dbReference type="EMBL" id="EPS66745.1"/>
    </source>
</evidence>
<evidence type="ECO:0000256" key="11">
    <source>
        <dbReference type="ARBA" id="ARBA00023098"/>
    </source>
</evidence>
<evidence type="ECO:0000256" key="9">
    <source>
        <dbReference type="ARBA" id="ARBA00023002"/>
    </source>
</evidence>
<dbReference type="GO" id="GO:0031408">
    <property type="term" value="P:oxylipin biosynthetic process"/>
    <property type="evidence" value="ECO:0007669"/>
    <property type="project" value="UniProtKB-UniRule"/>
</dbReference>
<dbReference type="GO" id="GO:0016702">
    <property type="term" value="F:oxidoreductase activity, acting on single donors with incorporation of molecular oxygen, incorporation of two atoms of oxygen"/>
    <property type="evidence" value="ECO:0007669"/>
    <property type="project" value="InterPro"/>
</dbReference>
<evidence type="ECO:0000256" key="6">
    <source>
        <dbReference type="ARBA" id="ARBA00022767"/>
    </source>
</evidence>
<keyword evidence="4 15" id="KW-0444">Lipid biosynthesis</keyword>
<keyword evidence="11" id="KW-0443">Lipid metabolism</keyword>
<feature type="non-terminal residue" evidence="18">
    <location>
        <position position="609"/>
    </location>
</feature>
<evidence type="ECO:0000256" key="14">
    <source>
        <dbReference type="RuleBase" id="RU003974"/>
    </source>
</evidence>
<dbReference type="PANTHER" id="PTHR11771">
    <property type="entry name" value="LIPOXYGENASE"/>
    <property type="match status" value="1"/>
</dbReference>